<dbReference type="Proteomes" id="UP000539538">
    <property type="component" value="Unassembled WGS sequence"/>
</dbReference>
<comment type="caution">
    <text evidence="1">The sequence shown here is derived from an EMBL/GenBank/DDBJ whole genome shotgun (WGS) entry which is preliminary data.</text>
</comment>
<accession>A0ABR6KUS2</accession>
<protein>
    <recommendedName>
        <fullName evidence="3">LTXXQ motif family protein</fullName>
    </recommendedName>
</protein>
<sequence>MTGLSLLKRHLAGSLLAASLALGAFVLPARALTFDEVGKVVQLLTELEPELGRLAYDEEEADQWFDDDAGLEGRIAKAGFSRETWKQALDATFRGYLATIATERFEATFSGLTERVDASDLNDEQKAEMRSFVETKIAETRALRAEGEKYVDAVQPYAARLNELLGDQEE</sequence>
<dbReference type="EMBL" id="JACHOT010000001">
    <property type="protein sequence ID" value="MBB4648290.1"/>
    <property type="molecule type" value="Genomic_DNA"/>
</dbReference>
<dbReference type="RefSeq" id="WP_183259826.1">
    <property type="nucleotide sequence ID" value="NZ_BAAAVZ010000008.1"/>
</dbReference>
<keyword evidence="2" id="KW-1185">Reference proteome</keyword>
<gene>
    <name evidence="1" type="ORF">GGQ99_000012</name>
</gene>
<evidence type="ECO:0008006" key="3">
    <source>
        <dbReference type="Google" id="ProtNLM"/>
    </source>
</evidence>
<organism evidence="1 2">
    <name type="scientific">Aminobacter niigataensis</name>
    <dbReference type="NCBI Taxonomy" id="83265"/>
    <lineage>
        <taxon>Bacteria</taxon>
        <taxon>Pseudomonadati</taxon>
        <taxon>Pseudomonadota</taxon>
        <taxon>Alphaproteobacteria</taxon>
        <taxon>Hyphomicrobiales</taxon>
        <taxon>Phyllobacteriaceae</taxon>
        <taxon>Aminobacter</taxon>
    </lineage>
</organism>
<evidence type="ECO:0000313" key="2">
    <source>
        <dbReference type="Proteomes" id="UP000539538"/>
    </source>
</evidence>
<evidence type="ECO:0000313" key="1">
    <source>
        <dbReference type="EMBL" id="MBB4648290.1"/>
    </source>
</evidence>
<name>A0ABR6KUS2_9HYPH</name>
<reference evidence="1 2" key="1">
    <citation type="submission" date="2020-08" db="EMBL/GenBank/DDBJ databases">
        <title>Genomic Encyclopedia of Type Strains, Phase IV (KMG-IV): sequencing the most valuable type-strain genomes for metagenomic binning, comparative biology and taxonomic classification.</title>
        <authorList>
            <person name="Goeker M."/>
        </authorList>
    </citation>
    <scope>NUCLEOTIDE SEQUENCE [LARGE SCALE GENOMIC DNA]</scope>
    <source>
        <strain evidence="1 2">DSM 7050</strain>
    </source>
</reference>
<proteinExistence type="predicted"/>